<dbReference type="InterPro" id="IPR043129">
    <property type="entry name" value="ATPase_NBD"/>
</dbReference>
<gene>
    <name evidence="3" type="ORF">RFI_32885</name>
</gene>
<dbReference type="EMBL" id="ASPP01029269">
    <property type="protein sequence ID" value="ETO04513.1"/>
    <property type="molecule type" value="Genomic_DNA"/>
</dbReference>
<comment type="caution">
    <text evidence="3">The sequence shown here is derived from an EMBL/GenBank/DDBJ whole genome shotgun (WGS) entry which is preliminary data.</text>
</comment>
<dbReference type="Gene3D" id="3.30.420.40">
    <property type="match status" value="1"/>
</dbReference>
<comment type="catalytic activity">
    <reaction evidence="1">
        <text>ATP + H2O = ADP + phosphate + H(+)</text>
        <dbReference type="Rhea" id="RHEA:13065"/>
        <dbReference type="ChEBI" id="CHEBI:15377"/>
        <dbReference type="ChEBI" id="CHEBI:15378"/>
        <dbReference type="ChEBI" id="CHEBI:30616"/>
        <dbReference type="ChEBI" id="CHEBI:43474"/>
        <dbReference type="ChEBI" id="CHEBI:456216"/>
    </reaction>
</comment>
<evidence type="ECO:0000256" key="1">
    <source>
        <dbReference type="ARBA" id="ARBA00049360"/>
    </source>
</evidence>
<dbReference type="OrthoDB" id="337660at2759"/>
<dbReference type="InterPro" id="IPR004000">
    <property type="entry name" value="Actin"/>
</dbReference>
<reference evidence="3 4" key="1">
    <citation type="journal article" date="2013" name="Curr. Biol.">
        <title>The Genome of the Foraminiferan Reticulomyxa filosa.</title>
        <authorList>
            <person name="Glockner G."/>
            <person name="Hulsmann N."/>
            <person name="Schleicher M."/>
            <person name="Noegel A.A."/>
            <person name="Eichinger L."/>
            <person name="Gallinger C."/>
            <person name="Pawlowski J."/>
            <person name="Sierra R."/>
            <person name="Euteneuer U."/>
            <person name="Pillet L."/>
            <person name="Moustafa A."/>
            <person name="Platzer M."/>
            <person name="Groth M."/>
            <person name="Szafranski K."/>
            <person name="Schliwa M."/>
        </authorList>
    </citation>
    <scope>NUCLEOTIDE SEQUENCE [LARGE SCALE GENOMIC DNA]</scope>
</reference>
<dbReference type="Pfam" id="PF00022">
    <property type="entry name" value="Actin"/>
    <property type="match status" value="1"/>
</dbReference>
<accession>X6LRL0</accession>
<evidence type="ECO:0000313" key="4">
    <source>
        <dbReference type="Proteomes" id="UP000023152"/>
    </source>
</evidence>
<evidence type="ECO:0000256" key="2">
    <source>
        <dbReference type="RuleBase" id="RU000487"/>
    </source>
</evidence>
<name>X6LRL0_RETFI</name>
<evidence type="ECO:0000313" key="3">
    <source>
        <dbReference type="EMBL" id="ETO04513.1"/>
    </source>
</evidence>
<dbReference type="SUPFAM" id="SSF53067">
    <property type="entry name" value="Actin-like ATPase domain"/>
    <property type="match status" value="2"/>
</dbReference>
<dbReference type="AlphaFoldDB" id="X6LRL0"/>
<dbReference type="Proteomes" id="UP000023152">
    <property type="component" value="Unassembled WGS sequence"/>
</dbReference>
<keyword evidence="4" id="KW-1185">Reference proteome</keyword>
<protein>
    <submittedName>
        <fullName evidence="3">Uncharacterized protein</fullName>
    </submittedName>
</protein>
<sequence>NVFGFVIKYPFNRQLMIKPNTRKVLILADPFWSKPFQNGLAKALFQYDVPAVQFVDSLYAATFCTGGDTALVLDIGYHTSKLEAVSYFIFAYKKYDQTKKMFLNKPIHQASAFNFSLSLLPLECNAMQCMRVIETGRDFQVESEDVEAPIARTCFVAATRTQTLAETKANNVSYEFRVKKQSAFCKIGGNVRQQACDALFDEVNRINIAHFVCDALLKLPIDCRAKLVSNILITGGCACIPGFFVRFVSELRQAFVLDKYSSLQSYELSIFFKNNNSKKNYVIICIKHVRLVKCEFPSNIRNFVGGSIYGQLTDRFNEDLFLTKEEFESESKLNEQVPDWSDPKRSLITQEQMIRKYGPSPRAQGFRKAKDLLSNPRTSLTTMSGNMSSDIASRTNEFCFFFSSLLFLSLWHKSFVNSIPLY</sequence>
<comment type="similarity">
    <text evidence="2">Belongs to the actin family.</text>
</comment>
<dbReference type="PANTHER" id="PTHR11937">
    <property type="entry name" value="ACTIN"/>
    <property type="match status" value="1"/>
</dbReference>
<feature type="non-terminal residue" evidence="3">
    <location>
        <position position="1"/>
    </location>
</feature>
<dbReference type="SMART" id="SM00268">
    <property type="entry name" value="ACTIN"/>
    <property type="match status" value="1"/>
</dbReference>
<proteinExistence type="inferred from homology"/>
<organism evidence="3 4">
    <name type="scientific">Reticulomyxa filosa</name>
    <dbReference type="NCBI Taxonomy" id="46433"/>
    <lineage>
        <taxon>Eukaryota</taxon>
        <taxon>Sar</taxon>
        <taxon>Rhizaria</taxon>
        <taxon>Retaria</taxon>
        <taxon>Foraminifera</taxon>
        <taxon>Monothalamids</taxon>
        <taxon>Reticulomyxidae</taxon>
        <taxon>Reticulomyxa</taxon>
    </lineage>
</organism>